<dbReference type="Proteomes" id="UP000027138">
    <property type="component" value="Unassembled WGS sequence"/>
</dbReference>
<gene>
    <name evidence="1" type="ORF">JCGZ_15184</name>
</gene>
<dbReference type="PANTHER" id="PTHR47780:SF1">
    <property type="entry name" value="PROTEIN SET DOMAIN GROUP 41"/>
    <property type="match status" value="1"/>
</dbReference>
<proteinExistence type="predicted"/>
<accession>A0A067KEU3</accession>
<dbReference type="EMBL" id="KK914642">
    <property type="protein sequence ID" value="KDP30755.1"/>
    <property type="molecule type" value="Genomic_DNA"/>
</dbReference>
<dbReference type="OrthoDB" id="5945798at2759"/>
<sequence length="233" mass="26460">MTLASAYRIRASEYLAVSSDTNGHQLEVFGMLRTGAAYSFLLAAASHHLFCFESSLIASVANFWTSAGESLLTLARSSLWDLFGKWELPESKHFSLAKYKCSNCSLLDRFEANFSHCHAVNNDFENISSKFLDCITSFSREVWSFLIQDCNYLKLLNDPFNLNSLGKLSNISDFVADSGYEAKKYANEERVTIFRLGFHCLLCGELLASICYGRNSHRTRYIQSLLCYDYQEK</sequence>
<protein>
    <submittedName>
        <fullName evidence="1">Uncharacterized protein</fullName>
    </submittedName>
</protein>
<keyword evidence="2" id="KW-1185">Reference proteome</keyword>
<reference evidence="1 2" key="1">
    <citation type="journal article" date="2014" name="PLoS ONE">
        <title>Global Analysis of Gene Expression Profiles in Physic Nut (Jatropha curcas L.) Seedlings Exposed to Salt Stress.</title>
        <authorList>
            <person name="Zhang L."/>
            <person name="Zhang C."/>
            <person name="Wu P."/>
            <person name="Chen Y."/>
            <person name="Li M."/>
            <person name="Jiang H."/>
            <person name="Wu G."/>
        </authorList>
    </citation>
    <scope>NUCLEOTIDE SEQUENCE [LARGE SCALE GENOMIC DNA]</scope>
    <source>
        <strain evidence="2">cv. GZQX0401</strain>
        <tissue evidence="1">Young leaves</tissue>
    </source>
</reference>
<dbReference type="STRING" id="180498.A0A067KEU3"/>
<organism evidence="1 2">
    <name type="scientific">Jatropha curcas</name>
    <name type="common">Barbados nut</name>
    <dbReference type="NCBI Taxonomy" id="180498"/>
    <lineage>
        <taxon>Eukaryota</taxon>
        <taxon>Viridiplantae</taxon>
        <taxon>Streptophyta</taxon>
        <taxon>Embryophyta</taxon>
        <taxon>Tracheophyta</taxon>
        <taxon>Spermatophyta</taxon>
        <taxon>Magnoliopsida</taxon>
        <taxon>eudicotyledons</taxon>
        <taxon>Gunneridae</taxon>
        <taxon>Pentapetalae</taxon>
        <taxon>rosids</taxon>
        <taxon>fabids</taxon>
        <taxon>Malpighiales</taxon>
        <taxon>Euphorbiaceae</taxon>
        <taxon>Crotonoideae</taxon>
        <taxon>Jatropheae</taxon>
        <taxon>Jatropha</taxon>
    </lineage>
</organism>
<dbReference type="PANTHER" id="PTHR47780">
    <property type="entry name" value="PROTEIN SET DOMAIN GROUP 41"/>
    <property type="match status" value="1"/>
</dbReference>
<dbReference type="AlphaFoldDB" id="A0A067KEU3"/>
<name>A0A067KEU3_JATCU</name>
<evidence type="ECO:0000313" key="1">
    <source>
        <dbReference type="EMBL" id="KDP30755.1"/>
    </source>
</evidence>
<evidence type="ECO:0000313" key="2">
    <source>
        <dbReference type="Proteomes" id="UP000027138"/>
    </source>
</evidence>